<dbReference type="AlphaFoldDB" id="A0A3T0D8G1"/>
<dbReference type="EMBL" id="CP034791">
    <property type="protein sequence ID" value="AZT91239.1"/>
    <property type="molecule type" value="Genomic_DNA"/>
</dbReference>
<evidence type="ECO:0000313" key="2">
    <source>
        <dbReference type="Proteomes" id="UP000282930"/>
    </source>
</evidence>
<name>A0A3T0D8G1_9FIRM</name>
<sequence length="76" mass="8929">MREKGYYTGTIVFCREIFNYESSLEKFLSEIKGICEAEVLEKLLIGGIKKYYPNRRIYSIKYKRSFPAGKPAYICN</sequence>
<evidence type="ECO:0000313" key="1">
    <source>
        <dbReference type="EMBL" id="AZT91239.1"/>
    </source>
</evidence>
<organism evidence="1 2">
    <name type="scientific">Caldicellulosiruptor changbaiensis</name>
    <dbReference type="NCBI Taxonomy" id="1222016"/>
    <lineage>
        <taxon>Bacteria</taxon>
        <taxon>Bacillati</taxon>
        <taxon>Bacillota</taxon>
        <taxon>Bacillota incertae sedis</taxon>
        <taxon>Caldicellulosiruptorales</taxon>
        <taxon>Caldicellulosiruptoraceae</taxon>
        <taxon>Caldicellulosiruptor</taxon>
    </lineage>
</organism>
<protein>
    <submittedName>
        <fullName evidence="1">Uncharacterized protein</fullName>
    </submittedName>
</protein>
<dbReference type="KEGG" id="ccha:ELD05_11720"/>
<gene>
    <name evidence="1" type="ORF">ELD05_11720</name>
</gene>
<dbReference type="Proteomes" id="UP000282930">
    <property type="component" value="Chromosome"/>
</dbReference>
<keyword evidence="2" id="KW-1185">Reference proteome</keyword>
<reference evidence="1 2" key="1">
    <citation type="submission" date="2018-12" db="EMBL/GenBank/DDBJ databases">
        <title>Genome sequence from the cellulolytic species, Caldicellulosiruptor changbaiensis.</title>
        <authorList>
            <person name="Blumer-Schuette S.E."/>
            <person name="Mendoza C."/>
        </authorList>
    </citation>
    <scope>NUCLEOTIDE SEQUENCE [LARGE SCALE GENOMIC DNA]</scope>
    <source>
        <strain evidence="1 2">CBS-Z</strain>
    </source>
</reference>
<proteinExistence type="predicted"/>
<accession>A0A3T0D8G1</accession>
<dbReference type="RefSeq" id="WP_127352571.1">
    <property type="nucleotide sequence ID" value="NZ_CP034791.1"/>
</dbReference>